<comment type="caution">
    <text evidence="12">The sequence shown here is derived from an EMBL/GenBank/DDBJ whole genome shotgun (WGS) entry which is preliminary data.</text>
</comment>
<feature type="region of interest" description="Disordered" evidence="10">
    <location>
        <begin position="701"/>
        <end position="735"/>
    </location>
</feature>
<dbReference type="EMBL" id="JBBCAQ010000018">
    <property type="protein sequence ID" value="KAK7595436.1"/>
    <property type="molecule type" value="Genomic_DNA"/>
</dbReference>
<evidence type="ECO:0000256" key="10">
    <source>
        <dbReference type="SAM" id="MobiDB-lite"/>
    </source>
</evidence>
<dbReference type="PANTHER" id="PTHR12198:SF0">
    <property type="entry name" value="HOMEOBOX PROTEIN PROSPERO"/>
    <property type="match status" value="1"/>
</dbReference>
<dbReference type="AlphaFoldDB" id="A0AAN9TN75"/>
<evidence type="ECO:0000256" key="1">
    <source>
        <dbReference type="ARBA" id="ARBA00004123"/>
    </source>
</evidence>
<name>A0AAN9TN75_9HEMI</name>
<evidence type="ECO:0000256" key="8">
    <source>
        <dbReference type="ARBA" id="ARBA00067423"/>
    </source>
</evidence>
<organism evidence="12 13">
    <name type="scientific">Parthenolecanium corni</name>
    <dbReference type="NCBI Taxonomy" id="536013"/>
    <lineage>
        <taxon>Eukaryota</taxon>
        <taxon>Metazoa</taxon>
        <taxon>Ecdysozoa</taxon>
        <taxon>Arthropoda</taxon>
        <taxon>Hexapoda</taxon>
        <taxon>Insecta</taxon>
        <taxon>Pterygota</taxon>
        <taxon>Neoptera</taxon>
        <taxon>Paraneoptera</taxon>
        <taxon>Hemiptera</taxon>
        <taxon>Sternorrhyncha</taxon>
        <taxon>Coccoidea</taxon>
        <taxon>Coccidae</taxon>
        <taxon>Parthenolecanium</taxon>
    </lineage>
</organism>
<dbReference type="GO" id="GO:0000978">
    <property type="term" value="F:RNA polymerase II cis-regulatory region sequence-specific DNA binding"/>
    <property type="evidence" value="ECO:0007669"/>
    <property type="project" value="TreeGrafter"/>
</dbReference>
<keyword evidence="5" id="KW-0371">Homeobox</keyword>
<dbReference type="PANTHER" id="PTHR12198">
    <property type="entry name" value="HOMEOBOX PROTEIN PROSPERO/PROX-1/CEH-26"/>
    <property type="match status" value="1"/>
</dbReference>
<feature type="compositionally biased region" description="Basic and acidic residues" evidence="10">
    <location>
        <begin position="975"/>
        <end position="986"/>
    </location>
</feature>
<feature type="coiled-coil region" evidence="9">
    <location>
        <begin position="311"/>
        <end position="345"/>
    </location>
</feature>
<dbReference type="Gene3D" id="1.10.10.500">
    <property type="entry name" value="Homeo-prospero domain"/>
    <property type="match status" value="1"/>
</dbReference>
<feature type="region of interest" description="Disordered" evidence="10">
    <location>
        <begin position="374"/>
        <end position="410"/>
    </location>
</feature>
<feature type="compositionally biased region" description="Polar residues" evidence="10">
    <location>
        <begin position="608"/>
        <end position="618"/>
    </location>
</feature>
<protein>
    <recommendedName>
        <fullName evidence="8">Homeobox protein prospero</fullName>
    </recommendedName>
</protein>
<dbReference type="InterPro" id="IPR037131">
    <property type="entry name" value="Homeo_prospero_dom_sf"/>
</dbReference>
<evidence type="ECO:0000259" key="11">
    <source>
        <dbReference type="PROSITE" id="PS51818"/>
    </source>
</evidence>
<evidence type="ECO:0000313" key="13">
    <source>
        <dbReference type="Proteomes" id="UP001367676"/>
    </source>
</evidence>
<sequence length="1202" mass="131502">MTIDVAAAANDAVTAISGAAYECLNNQSAMSRASGAPGGAPRSGGSPPVVNMAQHMLRNILQGVGRNKKDLYALERELREAGSINNNDNSSRNNNNKETKLEVDCANDIVALNNNDGDRLNCNRDMSENEMDEVEDEEDEMKDDVPLKLETDDVDETGCDESDSLKSYPAGVLSNGGVENRAKAAESDERDHFVGHQKYISNSSAAEEPVSLTKSRNNNNNIIIQEDPDEVIKDCQQSQKSEQKELKRARVENIVSCMRSSPLLVPVNGCKKRKLYHPQQHDNTAADYCADMDVGEALSENEDETMCPTEMRKKVVEKNALKNQLRTVQEQLAEMQQKYVQLCTRIEQDPMDMDEVSSETDQDEDKASIASLAKEERISPSPLSAASHNGYSPSDGIGRTSPPPVLPKMLSSKLLPQSTLPPSLPRLNPHPFPLHPSFNTAALSFLQHQIFQEQQHAAQNHMQSYRRPYHQNPAQAHPAFNNVASMYLGVSQKLALEQEARLAKEAVLASTMERQQQQSPHGVVLSTYSPQSNSPHNQQPSVQNANHSGGTATKEPSSPARHKNNHSPATPATNALSSLSSSSSLQQQQHSVMQPTTKTSADTTTVTAPPNSASKNSHTAANNALDLEGLADSLKTEITTTLSTLIDTIMSRFLQQKRSPNKTSEAEQLNKDLLLASQLLDHKSPRTKVINLSSSVPVNAEKNASSNAASYSSPSKGHSRPNSSNSSPNHGSSGAVAAANLENNANAPNVAAAARTALGSNIFAASKLGSAGLNSAAAALYSSMTNGLAGSHLTPFCVAELRSEAAAPEQNEALSLVVPQKKKRHKVTDTRITPRTVSRILAQDGVGCLQPSSILDTSKYGLSATNVGNGAPDSPPPPPRPFHHIPHSAPMLPVSLPTSVAIPNPSLHESQIFSPYTSFYGGQHQPSHHIPSSSPPGLSDHLRDSPPLPHHTSMFHPALLAAAQQQQQQHQKQQQHREQLQREQQSHHQRGSSSPDFMNLLPASGPSGDSLGPASECNSMDFDGLPPTISFSYSSSKEITHVNSSTLSPMHLRKAKLMFFWVRYPTSAVLKMYFPDIRFNKNNTAQLVKWFSNFREFYYIQMEKYARAAIADGISNADDIHVSLDSDIYRVLNLHYNRNNHIEVPSNFRYVVEQTLKEFFKAIQMGKDQDQSWKKPIYKVIGRLDDPVPEYFKSPNFLEQLE</sequence>
<reference evidence="12 13" key="1">
    <citation type="submission" date="2024-03" db="EMBL/GenBank/DDBJ databases">
        <title>Adaptation during the transition from Ophiocordyceps entomopathogen to insect associate is accompanied by gene loss and intensified selection.</title>
        <authorList>
            <person name="Ward C.M."/>
            <person name="Onetto C.A."/>
            <person name="Borneman A.R."/>
        </authorList>
    </citation>
    <scope>NUCLEOTIDE SEQUENCE [LARGE SCALE GENOMIC DNA]</scope>
    <source>
        <strain evidence="12">AWRI1</strain>
        <tissue evidence="12">Single Adult Female</tissue>
    </source>
</reference>
<evidence type="ECO:0000256" key="4">
    <source>
        <dbReference type="ARBA" id="ARBA00023125"/>
    </source>
</evidence>
<accession>A0AAN9TN75</accession>
<feature type="coiled-coil region" evidence="9">
    <location>
        <begin position="117"/>
        <end position="144"/>
    </location>
</feature>
<feature type="compositionally biased region" description="Polar residues" evidence="10">
    <location>
        <begin position="512"/>
        <end position="556"/>
    </location>
</feature>
<feature type="compositionally biased region" description="Low complexity" evidence="10">
    <location>
        <begin position="958"/>
        <end position="972"/>
    </location>
</feature>
<evidence type="ECO:0000256" key="5">
    <source>
        <dbReference type="ARBA" id="ARBA00023155"/>
    </source>
</evidence>
<evidence type="ECO:0000256" key="9">
    <source>
        <dbReference type="SAM" id="Coils"/>
    </source>
</evidence>
<feature type="region of interest" description="Disordered" evidence="10">
    <location>
        <begin position="511"/>
        <end position="618"/>
    </location>
</feature>
<keyword evidence="9" id="KW-0175">Coiled coil</keyword>
<feature type="compositionally biased region" description="Low complexity" evidence="10">
    <location>
        <begin position="576"/>
        <end position="589"/>
    </location>
</feature>
<proteinExistence type="predicted"/>
<dbReference type="PROSITE" id="PS51818">
    <property type="entry name" value="HOMEO_PROSPERO"/>
    <property type="match status" value="1"/>
</dbReference>
<dbReference type="Proteomes" id="UP001367676">
    <property type="component" value="Unassembled WGS sequence"/>
</dbReference>
<dbReference type="GO" id="GO:0000981">
    <property type="term" value="F:DNA-binding transcription factor activity, RNA polymerase II-specific"/>
    <property type="evidence" value="ECO:0007669"/>
    <property type="project" value="TreeGrafter"/>
</dbReference>
<feature type="region of interest" description="Disordered" evidence="10">
    <location>
        <begin position="917"/>
        <end position="1015"/>
    </location>
</feature>
<evidence type="ECO:0000313" key="12">
    <source>
        <dbReference type="EMBL" id="KAK7595436.1"/>
    </source>
</evidence>
<dbReference type="InterPro" id="IPR039350">
    <property type="entry name" value="Prospero_homeodomain"/>
</dbReference>
<dbReference type="InterPro" id="IPR009057">
    <property type="entry name" value="Homeodomain-like_sf"/>
</dbReference>
<keyword evidence="13" id="KW-1185">Reference proteome</keyword>
<keyword evidence="7" id="KW-0539">Nucleus</keyword>
<keyword evidence="3" id="KW-0805">Transcription regulation</keyword>
<dbReference type="InterPro" id="IPR023082">
    <property type="entry name" value="Homeo_prospero_dom"/>
</dbReference>
<feature type="region of interest" description="Disordered" evidence="10">
    <location>
        <begin position="865"/>
        <end position="888"/>
    </location>
</feature>
<dbReference type="SUPFAM" id="SSF46689">
    <property type="entry name" value="Homeodomain-like"/>
    <property type="match status" value="1"/>
</dbReference>
<dbReference type="GO" id="GO:0048468">
    <property type="term" value="P:cell development"/>
    <property type="evidence" value="ECO:0007669"/>
    <property type="project" value="UniProtKB-ARBA"/>
</dbReference>
<feature type="domain" description="Prospero" evidence="11">
    <location>
        <begin position="1044"/>
        <end position="1202"/>
    </location>
</feature>
<feature type="compositionally biased region" description="Acidic residues" evidence="10">
    <location>
        <begin position="153"/>
        <end position="162"/>
    </location>
</feature>
<comment type="subcellular location">
    <subcellularLocation>
        <location evidence="1">Nucleus</location>
    </subcellularLocation>
</comment>
<evidence type="ECO:0000256" key="3">
    <source>
        <dbReference type="ARBA" id="ARBA00023015"/>
    </source>
</evidence>
<keyword evidence="6" id="KW-0804">Transcription</keyword>
<dbReference type="FunFam" id="1.10.10.500:FF:000002">
    <property type="entry name" value="Prospero homeobox 3"/>
    <property type="match status" value="1"/>
</dbReference>
<feature type="compositionally biased region" description="Polar residues" evidence="10">
    <location>
        <begin position="381"/>
        <end position="392"/>
    </location>
</feature>
<feature type="region of interest" description="Disordered" evidence="10">
    <location>
        <begin position="153"/>
        <end position="173"/>
    </location>
</feature>
<feature type="compositionally biased region" description="Polar residues" evidence="10">
    <location>
        <begin position="566"/>
        <end position="575"/>
    </location>
</feature>
<dbReference type="GO" id="GO:0010001">
    <property type="term" value="P:glial cell differentiation"/>
    <property type="evidence" value="ECO:0007669"/>
    <property type="project" value="UniProtKB-ARBA"/>
</dbReference>
<feature type="compositionally biased region" description="Low complexity" evidence="10">
    <location>
        <begin position="923"/>
        <end position="936"/>
    </location>
</feature>
<dbReference type="GO" id="GO:0005634">
    <property type="term" value="C:nucleus"/>
    <property type="evidence" value="ECO:0007669"/>
    <property type="project" value="UniProtKB-SubCell"/>
</dbReference>
<keyword evidence="4" id="KW-0238">DNA-binding</keyword>
<dbReference type="Pfam" id="PF05044">
    <property type="entry name" value="HPD"/>
    <property type="match status" value="1"/>
</dbReference>
<keyword evidence="2" id="KW-0217">Developmental protein</keyword>
<evidence type="ECO:0000256" key="7">
    <source>
        <dbReference type="ARBA" id="ARBA00023242"/>
    </source>
</evidence>
<evidence type="ECO:0000256" key="6">
    <source>
        <dbReference type="ARBA" id="ARBA00023163"/>
    </source>
</evidence>
<feature type="compositionally biased region" description="Low complexity" evidence="10">
    <location>
        <begin position="596"/>
        <end position="607"/>
    </location>
</feature>
<gene>
    <name evidence="12" type="ORF">V9T40_013261</name>
</gene>
<evidence type="ECO:0000256" key="2">
    <source>
        <dbReference type="ARBA" id="ARBA00022473"/>
    </source>
</evidence>